<dbReference type="InterPro" id="IPR001343">
    <property type="entry name" value="Hemolysn_Ca-bd"/>
</dbReference>
<protein>
    <submittedName>
        <fullName evidence="1">PD40 domain-containing protein</fullName>
    </submittedName>
</protein>
<dbReference type="SUPFAM" id="SSF82171">
    <property type="entry name" value="DPP6 N-terminal domain-like"/>
    <property type="match status" value="1"/>
</dbReference>
<dbReference type="InterPro" id="IPR011049">
    <property type="entry name" value="Serralysin-like_metalloprot_C"/>
</dbReference>
<evidence type="ECO:0000313" key="1">
    <source>
        <dbReference type="EMBL" id="MBF9234913.1"/>
    </source>
</evidence>
<dbReference type="PRINTS" id="PR00313">
    <property type="entry name" value="CABNDNGRPT"/>
</dbReference>
<dbReference type="Gene3D" id="2.120.10.30">
    <property type="entry name" value="TolB, C-terminal domain"/>
    <property type="match status" value="1"/>
</dbReference>
<dbReference type="Pfam" id="PF00353">
    <property type="entry name" value="HemolysinCabind"/>
    <property type="match status" value="1"/>
</dbReference>
<dbReference type="Gene3D" id="2.150.10.10">
    <property type="entry name" value="Serralysin-like metalloprotease, C-terminal"/>
    <property type="match status" value="1"/>
</dbReference>
<dbReference type="SUPFAM" id="SSF51120">
    <property type="entry name" value="beta-Roll"/>
    <property type="match status" value="1"/>
</dbReference>
<organism evidence="1 2">
    <name type="scientific">Microvirga alba</name>
    <dbReference type="NCBI Taxonomy" id="2791025"/>
    <lineage>
        <taxon>Bacteria</taxon>
        <taxon>Pseudomonadati</taxon>
        <taxon>Pseudomonadota</taxon>
        <taxon>Alphaproteobacteria</taxon>
        <taxon>Hyphomicrobiales</taxon>
        <taxon>Methylobacteriaceae</taxon>
        <taxon>Microvirga</taxon>
    </lineage>
</organism>
<dbReference type="EMBL" id="JADQDO010000009">
    <property type="protein sequence ID" value="MBF9234913.1"/>
    <property type="molecule type" value="Genomic_DNA"/>
</dbReference>
<keyword evidence="2" id="KW-1185">Reference proteome</keyword>
<reference evidence="1" key="1">
    <citation type="submission" date="2020-11" db="EMBL/GenBank/DDBJ databases">
        <authorList>
            <person name="Kim M.K."/>
        </authorList>
    </citation>
    <scope>NUCLEOTIDE SEQUENCE</scope>
    <source>
        <strain evidence="1">BT350</strain>
    </source>
</reference>
<dbReference type="Pfam" id="PF07676">
    <property type="entry name" value="PD40"/>
    <property type="match status" value="2"/>
</dbReference>
<comment type="caution">
    <text evidence="1">The sequence shown here is derived from an EMBL/GenBank/DDBJ whole genome shotgun (WGS) entry which is preliminary data.</text>
</comment>
<dbReference type="InterPro" id="IPR011659">
    <property type="entry name" value="WD40"/>
</dbReference>
<dbReference type="AlphaFoldDB" id="A0A931BRX8"/>
<proteinExistence type="predicted"/>
<accession>A0A931BRX8</accession>
<dbReference type="GO" id="GO:0005509">
    <property type="term" value="F:calcium ion binding"/>
    <property type="evidence" value="ECO:0007669"/>
    <property type="project" value="InterPro"/>
</dbReference>
<sequence>MILVSKAADGTHANGVSYGVNLSADGRYVLFRSEATNLVAGDTNDKTDLFRKDLETGAITRVSTAANGAQANADSGAWGDISADGRYVLFSSDADNLVAGDTNGKTDIFRKDLNTGEIIRVSTAVDGTQANGESVGISVSADGRYAVFESQATNLVAGGTNGKTHVFRKDLQTGEVTILSMSADGTQGSGNSFGAGISSDGRYVVISSNAGNLVSGDTNRDFDVFRVDTTLLPYGAAIAQGRFVEAKLGVGSASKVSVAWGDGTTDTMTPSSGSAAFSHTYATTGVKSASVTVVQGAQSWIVPYKIDLSSAQMTRNTLLADTLSGGTGKDTLKGDDYANILRGGLGNDTLTGGAGKDVFVFDTKPNKKANLDKITDFKVKDDSIWLDNAVFKKLGKGTEDKPGKLNKGFFTIGEAKDKNDYLVYNDKTGRLSYDADGNGAGKAVEIAILSKHLKLTAADFFVI</sequence>
<dbReference type="Proteomes" id="UP000599312">
    <property type="component" value="Unassembled WGS sequence"/>
</dbReference>
<gene>
    <name evidence="1" type="ORF">I2H38_16180</name>
</gene>
<name>A0A931BRX8_9HYPH</name>
<dbReference type="InterPro" id="IPR011042">
    <property type="entry name" value="6-blade_b-propeller_TolB-like"/>
</dbReference>
<evidence type="ECO:0000313" key="2">
    <source>
        <dbReference type="Proteomes" id="UP000599312"/>
    </source>
</evidence>